<proteinExistence type="predicted"/>
<reference evidence="2" key="1">
    <citation type="submission" date="2014-09" db="EMBL/GenBank/DDBJ databases">
        <title>Genome sequence of the luminous mushroom Mycena chlorophos for searching fungal bioluminescence genes.</title>
        <authorList>
            <person name="Tanaka Y."/>
            <person name="Kasuga D."/>
            <person name="Oba Y."/>
            <person name="Hase S."/>
            <person name="Sato K."/>
            <person name="Oba Y."/>
            <person name="Sakakibara Y."/>
        </authorList>
    </citation>
    <scope>NUCLEOTIDE SEQUENCE</scope>
</reference>
<protein>
    <submittedName>
        <fullName evidence="2">Uncharacterized protein</fullName>
    </submittedName>
</protein>
<name>A0ABQ0LGZ2_MYCCL</name>
<dbReference type="Proteomes" id="UP000815677">
    <property type="component" value="Unassembled WGS sequence"/>
</dbReference>
<evidence type="ECO:0000313" key="2">
    <source>
        <dbReference type="EMBL" id="GAT50419.1"/>
    </source>
</evidence>
<evidence type="ECO:0000256" key="1">
    <source>
        <dbReference type="SAM" id="MobiDB-lite"/>
    </source>
</evidence>
<feature type="region of interest" description="Disordered" evidence="1">
    <location>
        <begin position="113"/>
        <end position="147"/>
    </location>
</feature>
<gene>
    <name evidence="2" type="ORF">MCHLO_07663</name>
</gene>
<feature type="compositionally biased region" description="Basic and acidic residues" evidence="1">
    <location>
        <begin position="14"/>
        <end position="53"/>
    </location>
</feature>
<accession>A0ABQ0LGZ2</accession>
<feature type="region of interest" description="Disordered" evidence="1">
    <location>
        <begin position="1"/>
        <end position="93"/>
    </location>
</feature>
<organism evidence="2 3">
    <name type="scientific">Mycena chlorophos</name>
    <name type="common">Agaric fungus</name>
    <name type="synonym">Agaricus chlorophos</name>
    <dbReference type="NCBI Taxonomy" id="658473"/>
    <lineage>
        <taxon>Eukaryota</taxon>
        <taxon>Fungi</taxon>
        <taxon>Dikarya</taxon>
        <taxon>Basidiomycota</taxon>
        <taxon>Agaricomycotina</taxon>
        <taxon>Agaricomycetes</taxon>
        <taxon>Agaricomycetidae</taxon>
        <taxon>Agaricales</taxon>
        <taxon>Marasmiineae</taxon>
        <taxon>Mycenaceae</taxon>
        <taxon>Mycena</taxon>
    </lineage>
</organism>
<evidence type="ECO:0000313" key="3">
    <source>
        <dbReference type="Proteomes" id="UP000815677"/>
    </source>
</evidence>
<keyword evidence="3" id="KW-1185">Reference proteome</keyword>
<dbReference type="EMBL" id="DF846472">
    <property type="protein sequence ID" value="GAT50419.1"/>
    <property type="molecule type" value="Genomic_DNA"/>
</dbReference>
<sequence length="231" mass="25599">MDWRSWAEGCAEARGGRREESGGRRGEAKAKYTVDGEKKDGNKKAEDPLKEETLAATAGPGPLDWKGLSNVDKDADQQQPTLTEALDADEQKPYLPRPVSFWSLVLSNIPSEADDNDCSVVSSGTFSDETDERSRAASSDDEDEHNEAACRAWAAHRTTRGWPSLHSPLSPRPCPTSSSSNRASWSLSLVQMWLFPLRRANRRIPRQLLSVPTDHRQDSLPAQAASWLKWA</sequence>